<reference evidence="6 7" key="1">
    <citation type="submission" date="2014-12" db="EMBL/GenBank/DDBJ databases">
        <title>Draft genome sequences of 10 type strains of Lactococcus.</title>
        <authorList>
            <person name="Sun Z."/>
            <person name="Zhong Z."/>
            <person name="Liu W."/>
            <person name="Zhang W."/>
            <person name="Zhang H."/>
        </authorList>
    </citation>
    <scope>NUCLEOTIDE SEQUENCE [LARGE SCALE GENOMIC DNA]</scope>
    <source>
        <strain evidence="6 7">JCM 16395</strain>
    </source>
</reference>
<dbReference type="EMBL" id="JXJU01000002">
    <property type="protein sequence ID" value="PCS00898.1"/>
    <property type="molecule type" value="Genomic_DNA"/>
</dbReference>
<sequence>MHSPSLFNVIKILEPVETKTILNQLLLYIIKRAGTNILVISCYNMTISYKGLNMEKLSETELYTWHFLEDNRAKVQLSSITECAELSHVSTATIVRTLKKQGYDGYSDYKNSLKHSGNPSLLRVNGLSDEANAFIYRNLEEVLRTISLLDVDNLTQIVKRIDKAEQIVLVARDSGEDIGDDLMHRLQSAGKIVVSRYYDNMEEYAKKMTTSDLMLALSFTGKETIIANAAKKAKNRGATVISLICDYNNELSDVSDLILLGYKSKLEKDVFNEDEESSIPLELLCRIMMDMYMIYKEKGTIRD</sequence>
<dbReference type="Gene3D" id="1.10.10.10">
    <property type="entry name" value="Winged helix-like DNA-binding domain superfamily/Winged helix DNA-binding domain"/>
    <property type="match status" value="1"/>
</dbReference>
<dbReference type="SUPFAM" id="SSF46689">
    <property type="entry name" value="Homeodomain-like"/>
    <property type="match status" value="1"/>
</dbReference>
<dbReference type="Pfam" id="PF01418">
    <property type="entry name" value="HTH_6"/>
    <property type="match status" value="1"/>
</dbReference>
<dbReference type="InterPro" id="IPR035472">
    <property type="entry name" value="RpiR-like_SIS"/>
</dbReference>
<dbReference type="GO" id="GO:0003700">
    <property type="term" value="F:DNA-binding transcription factor activity"/>
    <property type="evidence" value="ECO:0007669"/>
    <property type="project" value="InterPro"/>
</dbReference>
<keyword evidence="1" id="KW-0805">Transcription regulation</keyword>
<comment type="caution">
    <text evidence="6">The sequence shown here is derived from an EMBL/GenBank/DDBJ whole genome shotgun (WGS) entry which is preliminary data.</text>
</comment>
<evidence type="ECO:0000313" key="7">
    <source>
        <dbReference type="Proteomes" id="UP000218181"/>
    </source>
</evidence>
<feature type="domain" description="HTH rpiR-type" evidence="4">
    <location>
        <begin position="44"/>
        <end position="120"/>
    </location>
</feature>
<dbReference type="SUPFAM" id="SSF53697">
    <property type="entry name" value="SIS domain"/>
    <property type="match status" value="1"/>
</dbReference>
<evidence type="ECO:0000259" key="5">
    <source>
        <dbReference type="PROSITE" id="PS51464"/>
    </source>
</evidence>
<dbReference type="InterPro" id="IPR046348">
    <property type="entry name" value="SIS_dom_sf"/>
</dbReference>
<dbReference type="AlphaFoldDB" id="A0A2A5RNK5"/>
<keyword evidence="3" id="KW-0804">Transcription</keyword>
<dbReference type="InterPro" id="IPR036388">
    <property type="entry name" value="WH-like_DNA-bd_sf"/>
</dbReference>
<dbReference type="Pfam" id="PF01380">
    <property type="entry name" value="SIS"/>
    <property type="match status" value="1"/>
</dbReference>
<evidence type="ECO:0000256" key="1">
    <source>
        <dbReference type="ARBA" id="ARBA00023015"/>
    </source>
</evidence>
<dbReference type="InterPro" id="IPR047640">
    <property type="entry name" value="RpiR-like"/>
</dbReference>
<accession>A0A2A5RNK5</accession>
<dbReference type="Gene3D" id="3.40.50.10490">
    <property type="entry name" value="Glucose-6-phosphate isomerase like protein, domain 1"/>
    <property type="match status" value="1"/>
</dbReference>
<dbReference type="GO" id="GO:0097367">
    <property type="term" value="F:carbohydrate derivative binding"/>
    <property type="evidence" value="ECO:0007669"/>
    <property type="project" value="InterPro"/>
</dbReference>
<dbReference type="InterPro" id="IPR000281">
    <property type="entry name" value="HTH_RpiR"/>
</dbReference>
<feature type="domain" description="SIS" evidence="5">
    <location>
        <begin position="157"/>
        <end position="276"/>
    </location>
</feature>
<name>A0A2A5RNK5_9LACT</name>
<dbReference type="STRING" id="1291764.GCA_001311235_01260"/>
<evidence type="ECO:0000256" key="3">
    <source>
        <dbReference type="ARBA" id="ARBA00023163"/>
    </source>
</evidence>
<dbReference type="InterPro" id="IPR001347">
    <property type="entry name" value="SIS_dom"/>
</dbReference>
<keyword evidence="7" id="KW-1185">Reference proteome</keyword>
<dbReference type="GO" id="GO:1901135">
    <property type="term" value="P:carbohydrate derivative metabolic process"/>
    <property type="evidence" value="ECO:0007669"/>
    <property type="project" value="InterPro"/>
</dbReference>
<evidence type="ECO:0000313" key="6">
    <source>
        <dbReference type="EMBL" id="PCS00898.1"/>
    </source>
</evidence>
<dbReference type="PROSITE" id="PS51071">
    <property type="entry name" value="HTH_RPIR"/>
    <property type="match status" value="1"/>
</dbReference>
<dbReference type="InterPro" id="IPR009057">
    <property type="entry name" value="Homeodomain-like_sf"/>
</dbReference>
<protein>
    <submittedName>
        <fullName evidence="6">Transcriptional regulator</fullName>
    </submittedName>
</protein>
<dbReference type="PANTHER" id="PTHR30514:SF21">
    <property type="entry name" value="RPIR-FAMILY TRANSCRIPTIONAL REGULATOR"/>
    <property type="match status" value="1"/>
</dbReference>
<keyword evidence="2" id="KW-0238">DNA-binding</keyword>
<dbReference type="Proteomes" id="UP000218181">
    <property type="component" value="Unassembled WGS sequence"/>
</dbReference>
<evidence type="ECO:0000256" key="2">
    <source>
        <dbReference type="ARBA" id="ARBA00023125"/>
    </source>
</evidence>
<dbReference type="PANTHER" id="PTHR30514">
    <property type="entry name" value="GLUCOKINASE"/>
    <property type="match status" value="1"/>
</dbReference>
<dbReference type="GO" id="GO:0003677">
    <property type="term" value="F:DNA binding"/>
    <property type="evidence" value="ECO:0007669"/>
    <property type="project" value="UniProtKB-KW"/>
</dbReference>
<gene>
    <name evidence="6" type="ORF">RT41_GL000688</name>
</gene>
<proteinExistence type="predicted"/>
<dbReference type="PROSITE" id="PS51464">
    <property type="entry name" value="SIS"/>
    <property type="match status" value="1"/>
</dbReference>
<evidence type="ECO:0000259" key="4">
    <source>
        <dbReference type="PROSITE" id="PS51071"/>
    </source>
</evidence>
<organism evidence="6 7">
    <name type="scientific">Lactococcus fujiensis JCM 16395</name>
    <dbReference type="NCBI Taxonomy" id="1291764"/>
    <lineage>
        <taxon>Bacteria</taxon>
        <taxon>Bacillati</taxon>
        <taxon>Bacillota</taxon>
        <taxon>Bacilli</taxon>
        <taxon>Lactobacillales</taxon>
        <taxon>Streptococcaceae</taxon>
        <taxon>Lactococcus</taxon>
    </lineage>
</organism>
<dbReference type="CDD" id="cd05013">
    <property type="entry name" value="SIS_RpiR"/>
    <property type="match status" value="1"/>
</dbReference>